<feature type="region of interest" description="Disordered" evidence="1">
    <location>
        <begin position="252"/>
        <end position="457"/>
    </location>
</feature>
<dbReference type="InterPro" id="IPR038332">
    <property type="entry name" value="PPE_sf"/>
</dbReference>
<feature type="compositionally biased region" description="Gly residues" evidence="1">
    <location>
        <begin position="354"/>
        <end position="364"/>
    </location>
</feature>
<evidence type="ECO:0000313" key="2">
    <source>
        <dbReference type="EMBL" id="KOG88316.1"/>
    </source>
</evidence>
<comment type="caution">
    <text evidence="2">The sequence shown here is derived from an EMBL/GenBank/DDBJ whole genome shotgun (WGS) entry which is preliminary data.</text>
</comment>
<name>A0ABR5J5A5_9ACTN</name>
<dbReference type="Gene3D" id="1.20.1260.20">
    <property type="entry name" value="PPE superfamily"/>
    <property type="match status" value="1"/>
</dbReference>
<dbReference type="Proteomes" id="UP000037020">
    <property type="component" value="Unassembled WGS sequence"/>
</dbReference>
<protein>
    <recommendedName>
        <fullName evidence="4">PPE family domain-containing protein</fullName>
    </recommendedName>
</protein>
<proteinExistence type="predicted"/>
<reference evidence="2 3" key="1">
    <citation type="submission" date="2015-07" db="EMBL/GenBank/DDBJ databases">
        <authorList>
            <person name="Ju K.-S."/>
            <person name="Doroghazi J.R."/>
            <person name="Metcalf W.W."/>
        </authorList>
    </citation>
    <scope>NUCLEOTIDE SEQUENCE [LARGE SCALE GENOMIC DNA]</scope>
    <source>
        <strain evidence="2 3">NRRL B-3589</strain>
    </source>
</reference>
<dbReference type="EMBL" id="LGUT01001745">
    <property type="protein sequence ID" value="KOG88316.1"/>
    <property type="molecule type" value="Genomic_DNA"/>
</dbReference>
<organism evidence="2 3">
    <name type="scientific">Streptomyces varsoviensis</name>
    <dbReference type="NCBI Taxonomy" id="67373"/>
    <lineage>
        <taxon>Bacteria</taxon>
        <taxon>Bacillati</taxon>
        <taxon>Actinomycetota</taxon>
        <taxon>Actinomycetes</taxon>
        <taxon>Kitasatosporales</taxon>
        <taxon>Streptomycetaceae</taxon>
        <taxon>Streptomyces</taxon>
    </lineage>
</organism>
<evidence type="ECO:0000313" key="3">
    <source>
        <dbReference type="Proteomes" id="UP000037020"/>
    </source>
</evidence>
<gene>
    <name evidence="2" type="ORF">ADK38_20450</name>
</gene>
<keyword evidence="3" id="KW-1185">Reference proteome</keyword>
<accession>A0ABR5J5A5</accession>
<evidence type="ECO:0008006" key="4">
    <source>
        <dbReference type="Google" id="ProtNLM"/>
    </source>
</evidence>
<dbReference type="RefSeq" id="WP_030890395.1">
    <property type="nucleotide sequence ID" value="NZ_JBIRHZ010000010.1"/>
</dbReference>
<sequence>MGHGKFDGESHEQLYNMISGAKPSLFSDAEEALNKAHTDIAAIGEEFKAHVAHVQWEGEGADAFRAWGDEMAKQTLVMAEYTKGVGHWIGHAGKGLSAAQSAMPPVADLCFVDPKMDAKRRLSADKKLDEAIQALEKADSYVTVAQEGLDGLKEPNFPILPSTVLGDGGYERPLDGTQPGTVASGGGGGFTNPTSVHHTIAVSGGTDSPTRSHHGGAGGIHQLAETGRHGVESSGTVIDSTVTAPYPDTAKHVVPDHTGPTNNTGPLVPGPAPAMPSGPTSPRGTAKLTAGRNSGLPEKSVTTPRSAAVPRAGKSDGIFGGTSVERPTQSTGPRLPRGTVIGEERTPMSRAPMGAGGYGAGSGRTGTPSSNVPGRRLASEMGGSAGAPRPSREGRSEFTQGGSGLVRGAQAPGAMPHSRAQAPGKPGRRGGSRPDYLTEDEETWASGRRGTVPPVID</sequence>
<evidence type="ECO:0000256" key="1">
    <source>
        <dbReference type="SAM" id="MobiDB-lite"/>
    </source>
</evidence>